<name>A0A2P6NG94_9EUKA</name>
<keyword evidence="12" id="KW-0735">Signal-anchor</keyword>
<keyword evidence="7" id="KW-0328">Glycosyltransferase</keyword>
<dbReference type="InterPro" id="IPR003406">
    <property type="entry name" value="Glyco_trans_14"/>
</dbReference>
<evidence type="ECO:0000313" key="21">
    <source>
        <dbReference type="EMBL" id="PRP82974.1"/>
    </source>
</evidence>
<dbReference type="PANTHER" id="PTHR46025:SF3">
    <property type="entry name" value="XYLOSYLTRANSFERASE OXT"/>
    <property type="match status" value="1"/>
</dbReference>
<evidence type="ECO:0000256" key="3">
    <source>
        <dbReference type="ARBA" id="ARBA00004840"/>
    </source>
</evidence>
<evidence type="ECO:0000256" key="2">
    <source>
        <dbReference type="ARBA" id="ARBA00004648"/>
    </source>
</evidence>
<proteinExistence type="inferred from homology"/>
<comment type="similarity">
    <text evidence="5">Belongs to the glycosyltransferase 14 family. XylT subfamily.</text>
</comment>
<evidence type="ECO:0000256" key="12">
    <source>
        <dbReference type="ARBA" id="ARBA00022968"/>
    </source>
</evidence>
<evidence type="ECO:0000256" key="19">
    <source>
        <dbReference type="ARBA" id="ARBA00047847"/>
    </source>
</evidence>
<keyword evidence="17" id="KW-0325">Glycoprotein</keyword>
<dbReference type="AlphaFoldDB" id="A0A2P6NG94"/>
<evidence type="ECO:0000256" key="15">
    <source>
        <dbReference type="ARBA" id="ARBA00023136"/>
    </source>
</evidence>
<comment type="caution">
    <text evidence="21">The sequence shown here is derived from an EMBL/GenBank/DDBJ whole genome shotgun (WGS) entry which is preliminary data.</text>
</comment>
<dbReference type="Proteomes" id="UP000241769">
    <property type="component" value="Unassembled WGS sequence"/>
</dbReference>
<evidence type="ECO:0000256" key="6">
    <source>
        <dbReference type="ARBA" id="ARBA00011972"/>
    </source>
</evidence>
<feature type="chain" id="PRO_5015171875" description="protein xylosyltransferase" evidence="20">
    <location>
        <begin position="33"/>
        <end position="593"/>
    </location>
</feature>
<evidence type="ECO:0000256" key="1">
    <source>
        <dbReference type="ARBA" id="ARBA00004323"/>
    </source>
</evidence>
<dbReference type="GO" id="GO:0046872">
    <property type="term" value="F:metal ion binding"/>
    <property type="evidence" value="ECO:0007669"/>
    <property type="project" value="UniProtKB-KW"/>
</dbReference>
<keyword evidence="10" id="KW-0479">Metal-binding</keyword>
<gene>
    <name evidence="21" type="ORF">PROFUN_09925</name>
</gene>
<evidence type="ECO:0000256" key="17">
    <source>
        <dbReference type="ARBA" id="ARBA00023180"/>
    </source>
</evidence>
<organism evidence="21 22">
    <name type="scientific">Planoprotostelium fungivorum</name>
    <dbReference type="NCBI Taxonomy" id="1890364"/>
    <lineage>
        <taxon>Eukaryota</taxon>
        <taxon>Amoebozoa</taxon>
        <taxon>Evosea</taxon>
        <taxon>Variosea</taxon>
        <taxon>Cavosteliida</taxon>
        <taxon>Cavosteliaceae</taxon>
        <taxon>Planoprotostelium</taxon>
    </lineage>
</organism>
<evidence type="ECO:0000256" key="16">
    <source>
        <dbReference type="ARBA" id="ARBA00023157"/>
    </source>
</evidence>
<protein>
    <recommendedName>
        <fullName evidence="6">protein xylosyltransferase</fullName>
        <ecNumber evidence="6">2.4.2.26</ecNumber>
    </recommendedName>
    <alternativeName>
        <fullName evidence="18">Peptide O-xylosyltransferase</fullName>
    </alternativeName>
</protein>
<keyword evidence="14" id="KW-0333">Golgi apparatus</keyword>
<dbReference type="GO" id="GO:0005789">
    <property type="term" value="C:endoplasmic reticulum membrane"/>
    <property type="evidence" value="ECO:0007669"/>
    <property type="project" value="UniProtKB-SubCell"/>
</dbReference>
<keyword evidence="9" id="KW-0812">Transmembrane</keyword>
<dbReference type="UniPathway" id="UPA00756"/>
<comment type="subcellular location">
    <subcellularLocation>
        <location evidence="2">Endoplasmic reticulum membrane</location>
        <topology evidence="2">Single-pass type II membrane protein</topology>
    </subcellularLocation>
    <subcellularLocation>
        <location evidence="1">Golgi apparatus membrane</location>
        <topology evidence="1">Single-pass type II membrane protein</topology>
    </subcellularLocation>
</comment>
<evidence type="ECO:0000256" key="4">
    <source>
        <dbReference type="ARBA" id="ARBA00005093"/>
    </source>
</evidence>
<dbReference type="InParanoid" id="A0A2P6NG94"/>
<evidence type="ECO:0000256" key="10">
    <source>
        <dbReference type="ARBA" id="ARBA00022723"/>
    </source>
</evidence>
<comment type="catalytic activity">
    <reaction evidence="19">
        <text>UDP-alpha-D-xylose + L-seryl-[protein] = 3-O-(beta-D-xylosyl)-L-seryl-[protein] + UDP + H(+)</text>
        <dbReference type="Rhea" id="RHEA:50192"/>
        <dbReference type="Rhea" id="RHEA-COMP:9863"/>
        <dbReference type="Rhea" id="RHEA-COMP:12567"/>
        <dbReference type="ChEBI" id="CHEBI:15378"/>
        <dbReference type="ChEBI" id="CHEBI:29999"/>
        <dbReference type="ChEBI" id="CHEBI:57632"/>
        <dbReference type="ChEBI" id="CHEBI:58223"/>
        <dbReference type="ChEBI" id="CHEBI:132085"/>
        <dbReference type="EC" id="2.4.2.26"/>
    </reaction>
</comment>
<dbReference type="OrthoDB" id="2156316at2759"/>
<evidence type="ECO:0000256" key="14">
    <source>
        <dbReference type="ARBA" id="ARBA00023034"/>
    </source>
</evidence>
<evidence type="ECO:0000256" key="11">
    <source>
        <dbReference type="ARBA" id="ARBA00022824"/>
    </source>
</evidence>
<dbReference type="GO" id="GO:0050650">
    <property type="term" value="P:chondroitin sulfate proteoglycan biosynthetic process"/>
    <property type="evidence" value="ECO:0007669"/>
    <property type="project" value="TreeGrafter"/>
</dbReference>
<accession>A0A2P6NG94</accession>
<sequence length="593" mass="68774">MPSRGRKRQLFAKWKYLSLVVLLWITSNWTHAGPPYRGEIFDLFNAGEVLVPFVPSEVVMADHSNVSLAYLITVHNRETVTSMSELINAVYHPKDYIFIHADAHSIKDSGVDIIREHYENIPNIIVLEDRVPGKWGDFALVQMYLNLIKAAHQPDYKWNYAIALDGSAYPIKMKHLRSFMAGQHENMCFVDKEWYPCRDTTPTGRDKCSRTPARCLNSRCTTHTLSPDNAPIASSTQWFVLSRPFITWLLQPEVLVPWTKFFRPTWIPDEQFWTTLFYNSPFREHRLDFEFTVVDWREKCLLWENPRPGGSPCYLGVTDLTTVLNVEGFFVRKMWSKEPLKRLIDFHGEQVKHMYDLHHLAAEALQSVKVSHKKGMRNIPDHVPSSDVICWQLHHVAIEKVEEGDLYTNKPCYTITPLDDDETFHISDRIGMRLSTDENGKIIMQPPSNDDDQKWKMKQISPLPSQHVGKAPVFTYEITQVKSGMLLTCEKCGVQGEEERHVSKFGEGSFVQRWRVLPVVPWYPLLEIVCCCVHRGPLSAHFFSQIRKVETYLTYSEDLRSVRISLSIINELWKFKCTVYRYDLAYDLAKLAG</sequence>
<dbReference type="STRING" id="1890364.A0A2P6NG94"/>
<evidence type="ECO:0000256" key="8">
    <source>
        <dbReference type="ARBA" id="ARBA00022679"/>
    </source>
</evidence>
<keyword evidence="13" id="KW-1133">Transmembrane helix</keyword>
<keyword evidence="16" id="KW-1015">Disulfide bond</keyword>
<dbReference type="GO" id="GO:0000139">
    <property type="term" value="C:Golgi membrane"/>
    <property type="evidence" value="ECO:0007669"/>
    <property type="project" value="UniProtKB-SubCell"/>
</dbReference>
<evidence type="ECO:0000256" key="9">
    <source>
        <dbReference type="ARBA" id="ARBA00022692"/>
    </source>
</evidence>
<keyword evidence="22" id="KW-1185">Reference proteome</keyword>
<dbReference type="Pfam" id="PF02485">
    <property type="entry name" value="Branch"/>
    <property type="match status" value="1"/>
</dbReference>
<dbReference type="PANTHER" id="PTHR46025">
    <property type="entry name" value="XYLOSYLTRANSFERASE OXT"/>
    <property type="match status" value="1"/>
</dbReference>
<keyword evidence="11" id="KW-0256">Endoplasmic reticulum</keyword>
<evidence type="ECO:0000256" key="5">
    <source>
        <dbReference type="ARBA" id="ARBA00010195"/>
    </source>
</evidence>
<evidence type="ECO:0000256" key="18">
    <source>
        <dbReference type="ARBA" id="ARBA00042865"/>
    </source>
</evidence>
<comment type="pathway">
    <text evidence="3">Glycan metabolism; chondroitin sulfate biosynthesis.</text>
</comment>
<dbReference type="GO" id="GO:0015012">
    <property type="term" value="P:heparan sulfate proteoglycan biosynthetic process"/>
    <property type="evidence" value="ECO:0007669"/>
    <property type="project" value="UniProtKB-UniPathway"/>
</dbReference>
<dbReference type="InterPro" id="IPR043538">
    <property type="entry name" value="XYLT"/>
</dbReference>
<keyword evidence="8 21" id="KW-0808">Transferase</keyword>
<comment type="pathway">
    <text evidence="4">Glycan metabolism; heparan sulfate biosynthesis.</text>
</comment>
<evidence type="ECO:0000313" key="22">
    <source>
        <dbReference type="Proteomes" id="UP000241769"/>
    </source>
</evidence>
<dbReference type="EC" id="2.4.2.26" evidence="6"/>
<keyword evidence="20" id="KW-0732">Signal</keyword>
<dbReference type="EMBL" id="MDYQ01000092">
    <property type="protein sequence ID" value="PRP82974.1"/>
    <property type="molecule type" value="Genomic_DNA"/>
</dbReference>
<reference evidence="21 22" key="1">
    <citation type="journal article" date="2018" name="Genome Biol. Evol.">
        <title>Multiple Roots of Fruiting Body Formation in Amoebozoa.</title>
        <authorList>
            <person name="Hillmann F."/>
            <person name="Forbes G."/>
            <person name="Novohradska S."/>
            <person name="Ferling I."/>
            <person name="Riege K."/>
            <person name="Groth M."/>
            <person name="Westermann M."/>
            <person name="Marz M."/>
            <person name="Spaller T."/>
            <person name="Winckler T."/>
            <person name="Schaap P."/>
            <person name="Glockner G."/>
        </authorList>
    </citation>
    <scope>NUCLEOTIDE SEQUENCE [LARGE SCALE GENOMIC DNA]</scope>
    <source>
        <strain evidence="21 22">Jena</strain>
    </source>
</reference>
<dbReference type="GO" id="GO:0030158">
    <property type="term" value="F:protein xylosyltransferase activity"/>
    <property type="evidence" value="ECO:0007669"/>
    <property type="project" value="UniProtKB-EC"/>
</dbReference>
<feature type="signal peptide" evidence="20">
    <location>
        <begin position="1"/>
        <end position="32"/>
    </location>
</feature>
<evidence type="ECO:0000256" key="7">
    <source>
        <dbReference type="ARBA" id="ARBA00022676"/>
    </source>
</evidence>
<dbReference type="UniPathway" id="UPA00755"/>
<evidence type="ECO:0000256" key="20">
    <source>
        <dbReference type="SAM" id="SignalP"/>
    </source>
</evidence>
<keyword evidence="15" id="KW-0472">Membrane</keyword>
<evidence type="ECO:0000256" key="13">
    <source>
        <dbReference type="ARBA" id="ARBA00022989"/>
    </source>
</evidence>